<dbReference type="GO" id="GO:0005829">
    <property type="term" value="C:cytosol"/>
    <property type="evidence" value="ECO:0007669"/>
    <property type="project" value="GOC"/>
</dbReference>
<feature type="compositionally biased region" description="Polar residues" evidence="4">
    <location>
        <begin position="686"/>
        <end position="711"/>
    </location>
</feature>
<dbReference type="GO" id="GO:0005802">
    <property type="term" value="C:trans-Golgi network"/>
    <property type="evidence" value="ECO:0007669"/>
    <property type="project" value="TreeGrafter"/>
</dbReference>
<protein>
    <recommendedName>
        <fullName evidence="10">PH-domain-containing protein</fullName>
    </recommendedName>
</protein>
<dbReference type="GO" id="GO:0005769">
    <property type="term" value="C:early endosome"/>
    <property type="evidence" value="ECO:0007669"/>
    <property type="project" value="TreeGrafter"/>
</dbReference>
<dbReference type="Pfam" id="PF00169">
    <property type="entry name" value="PH"/>
    <property type="match status" value="1"/>
</dbReference>
<dbReference type="CDD" id="cd00174">
    <property type="entry name" value="SH3"/>
    <property type="match status" value="1"/>
</dbReference>
<feature type="domain" description="SAM" evidence="7">
    <location>
        <begin position="444"/>
        <end position="509"/>
    </location>
</feature>
<dbReference type="OrthoDB" id="73680at2759"/>
<dbReference type="SMART" id="SM00233">
    <property type="entry name" value="PH"/>
    <property type="match status" value="1"/>
</dbReference>
<dbReference type="SUPFAM" id="SSF50044">
    <property type="entry name" value="SH3-domain"/>
    <property type="match status" value="1"/>
</dbReference>
<dbReference type="GO" id="GO:0007032">
    <property type="term" value="P:endosome organization"/>
    <property type="evidence" value="ECO:0007669"/>
    <property type="project" value="TreeGrafter"/>
</dbReference>
<feature type="compositionally biased region" description="Polar residues" evidence="4">
    <location>
        <begin position="394"/>
        <end position="418"/>
    </location>
</feature>
<feature type="domain" description="SH3" evidence="5">
    <location>
        <begin position="1"/>
        <end position="64"/>
    </location>
</feature>
<evidence type="ECO:0000259" key="6">
    <source>
        <dbReference type="PROSITE" id="PS50003"/>
    </source>
</evidence>
<keyword evidence="2" id="KW-0597">Phosphoprotein</keyword>
<feature type="compositionally biased region" description="Polar residues" evidence="4">
    <location>
        <begin position="266"/>
        <end position="279"/>
    </location>
</feature>
<dbReference type="GO" id="GO:0055037">
    <property type="term" value="C:recycling endosome"/>
    <property type="evidence" value="ECO:0007669"/>
    <property type="project" value="TreeGrafter"/>
</dbReference>
<dbReference type="PROSITE" id="PS50003">
    <property type="entry name" value="PH_DOMAIN"/>
    <property type="match status" value="1"/>
</dbReference>
<feature type="domain" description="PH" evidence="6">
    <location>
        <begin position="889"/>
        <end position="985"/>
    </location>
</feature>
<evidence type="ECO:0000256" key="2">
    <source>
        <dbReference type="ARBA" id="ARBA00022553"/>
    </source>
</evidence>
<feature type="compositionally biased region" description="Gly residues" evidence="4">
    <location>
        <begin position="101"/>
        <end position="118"/>
    </location>
</feature>
<evidence type="ECO:0000259" key="5">
    <source>
        <dbReference type="PROSITE" id="PS50002"/>
    </source>
</evidence>
<dbReference type="Pfam" id="PF07647">
    <property type="entry name" value="SAM_2"/>
    <property type="match status" value="1"/>
</dbReference>
<dbReference type="AlphaFoldDB" id="A0A316YYJ9"/>
<dbReference type="InterPro" id="IPR001452">
    <property type="entry name" value="SH3_domain"/>
</dbReference>
<dbReference type="GeneID" id="37042720"/>
<feature type="compositionally biased region" description="Basic and acidic residues" evidence="4">
    <location>
        <begin position="280"/>
        <end position="292"/>
    </location>
</feature>
<keyword evidence="9" id="KW-1185">Reference proteome</keyword>
<accession>A0A316YYJ9</accession>
<feature type="region of interest" description="Disordered" evidence="4">
    <location>
        <begin position="509"/>
        <end position="585"/>
    </location>
</feature>
<dbReference type="SUPFAM" id="SSF50729">
    <property type="entry name" value="PH domain-like"/>
    <property type="match status" value="1"/>
</dbReference>
<proteinExistence type="predicted"/>
<feature type="compositionally biased region" description="Acidic residues" evidence="4">
    <location>
        <begin position="138"/>
        <end position="150"/>
    </location>
</feature>
<dbReference type="Gene3D" id="2.30.30.40">
    <property type="entry name" value="SH3 Domains"/>
    <property type="match status" value="1"/>
</dbReference>
<dbReference type="GO" id="GO:0042147">
    <property type="term" value="P:retrograde transport, endosome to Golgi"/>
    <property type="evidence" value="ECO:0007669"/>
    <property type="project" value="TreeGrafter"/>
</dbReference>
<dbReference type="PRINTS" id="PR00452">
    <property type="entry name" value="SH3DOMAIN"/>
</dbReference>
<dbReference type="Pfam" id="PF00018">
    <property type="entry name" value="SH3_1"/>
    <property type="match status" value="1"/>
</dbReference>
<dbReference type="InterPro" id="IPR045188">
    <property type="entry name" value="Boi1/Boi2-like"/>
</dbReference>
<dbReference type="STRING" id="215250.A0A316YYJ9"/>
<feature type="compositionally biased region" description="Basic and acidic residues" evidence="4">
    <location>
        <begin position="363"/>
        <end position="377"/>
    </location>
</feature>
<dbReference type="SMART" id="SM00454">
    <property type="entry name" value="SAM"/>
    <property type="match status" value="1"/>
</dbReference>
<evidence type="ECO:0000313" key="8">
    <source>
        <dbReference type="EMBL" id="PWN94261.1"/>
    </source>
</evidence>
<feature type="compositionally biased region" description="Low complexity" evidence="4">
    <location>
        <begin position="157"/>
        <end position="166"/>
    </location>
</feature>
<dbReference type="Proteomes" id="UP000245768">
    <property type="component" value="Unassembled WGS sequence"/>
</dbReference>
<dbReference type="CDD" id="cd09535">
    <property type="entry name" value="SAM_BOI-like_fungal"/>
    <property type="match status" value="1"/>
</dbReference>
<feature type="compositionally biased region" description="Low complexity" evidence="4">
    <location>
        <begin position="1020"/>
        <end position="1031"/>
    </location>
</feature>
<keyword evidence="1 3" id="KW-0728">SH3 domain</keyword>
<dbReference type="PROSITE" id="PS50002">
    <property type="entry name" value="SH3"/>
    <property type="match status" value="1"/>
</dbReference>
<reference evidence="8 9" key="1">
    <citation type="journal article" date="2018" name="Mol. Biol. Evol.">
        <title>Broad Genomic Sampling Reveals a Smut Pathogenic Ancestry of the Fungal Clade Ustilaginomycotina.</title>
        <authorList>
            <person name="Kijpornyongpan T."/>
            <person name="Mondo S.J."/>
            <person name="Barry K."/>
            <person name="Sandor L."/>
            <person name="Lee J."/>
            <person name="Lipzen A."/>
            <person name="Pangilinan J."/>
            <person name="LaButti K."/>
            <person name="Hainaut M."/>
            <person name="Henrissat B."/>
            <person name="Grigoriev I.V."/>
            <person name="Spatafora J.W."/>
            <person name="Aime M.C."/>
        </authorList>
    </citation>
    <scope>NUCLEOTIDE SEQUENCE [LARGE SCALE GENOMIC DNA]</scope>
    <source>
        <strain evidence="8 9">MCA 4198</strain>
    </source>
</reference>
<dbReference type="EMBL" id="KZ819634">
    <property type="protein sequence ID" value="PWN94261.1"/>
    <property type="molecule type" value="Genomic_DNA"/>
</dbReference>
<dbReference type="SUPFAM" id="SSF47769">
    <property type="entry name" value="SAM/Pointed domain"/>
    <property type="match status" value="1"/>
</dbReference>
<evidence type="ECO:0000256" key="4">
    <source>
        <dbReference type="SAM" id="MobiDB-lite"/>
    </source>
</evidence>
<dbReference type="SMART" id="SM00326">
    <property type="entry name" value="SH3"/>
    <property type="match status" value="1"/>
</dbReference>
<gene>
    <name evidence="8" type="ORF">FA10DRAFT_264815</name>
</gene>
<name>A0A316YYJ9_9BASI</name>
<evidence type="ECO:0000259" key="7">
    <source>
        <dbReference type="PROSITE" id="PS50105"/>
    </source>
</evidence>
<feature type="compositionally biased region" description="Low complexity" evidence="4">
    <location>
        <begin position="306"/>
        <end position="347"/>
    </location>
</feature>
<feature type="compositionally biased region" description="Polar residues" evidence="4">
    <location>
        <begin position="553"/>
        <end position="585"/>
    </location>
</feature>
<sequence>MASEKVFALHDFEAENPDEVSFRAGETVVVVEKDDAYGDGWWQGTNERGETGLFPFSYTTFDESLARSASSQGGAGPPGSNGKEMNATMADIDEALAGLGTRNGGSGGGVASSGGRPGPGEPRASFASERTGDFSVGETEEGANDADDDYESRAKARAALAVNAQRNHLKDEDLDEEERAEQARMKAQAQRVFEEEEARQRELLLKKEQERKKSVADGTLQTTEKPKVAPIEGVEMSDESDSEGSIGGDLGGEEPPQTHAPLFGASTDSQQQQQPSVSMDNKDKPNGSDQPRENLTANRSLSPIPSASGHSQGAQASPPVSAGTAASAAGAGAIAAAIASGSTSGAAQPLPSSAVSEVTPAKPYEERNDQRSVDSSRGRYSGVSDGPLAAGTMVGSTGTAPTSVQGTETPKSLSQSQGLMAAASPAPSTVGSRPAGPGGDPHEWNVEQVVEWGRSKGWDEGAVVSKFAEHEISGDVLMEMDVNILKEIDIIAFGKRFQVANAIKDLKKAHGGATGEPSPMVGNTSWSSTQDGNSAPASANAVLQQQQQQPQQTLLANGLTQTPSSTSSFGVQPQSAPTMGSGSVSQHNAFGVGALATGLAAGAAAANMSQSHSAQGGRLSPNMQQDLRRQASDNDMAQRQSVASGGVGSSGWQTRPRTAANDSQWDNYATPHSAEIMSDDEPLSNLVGSKKSSTNSRKLSQDDLSPTFGSMSPSSRKRESGGSGRATGSGERMSFFAGLAPQRNRKPPPKVQTGAAAGAPGQSVFEESPGKQGTFSRLGFNRMRGSNNQSSQHSNDENAIKNKISLPTSSPTYDSMGDTARRNRQSQQSAGSGGLANFGGYGGGHAKQASVGSAGAGAGIPSGDWGLPSPTPGEPSTPSEGPVMVRIRPVDFEGWMKKKGERYNTWKPRYLALKGSDLVLLRDPTAPKIKGYVSMKGYKVIADENTNPGKYGFKILHESEKPHYFSSDDPIVVREWMKALMKATIGRDTSLPVISSYNNATISLKEAQRMNPPPRPPSPTSRARAQRATARANKDQLTAKDASVLMGLQQPSDARPMGL</sequence>
<dbReference type="InterPro" id="IPR001660">
    <property type="entry name" value="SAM"/>
</dbReference>
<feature type="compositionally biased region" description="Polar residues" evidence="4">
    <location>
        <begin position="293"/>
        <end position="305"/>
    </location>
</feature>
<evidence type="ECO:0000313" key="9">
    <source>
        <dbReference type="Proteomes" id="UP000245768"/>
    </source>
</evidence>
<evidence type="ECO:0000256" key="1">
    <source>
        <dbReference type="ARBA" id="ARBA00022443"/>
    </source>
</evidence>
<dbReference type="RefSeq" id="XP_025381459.1">
    <property type="nucleotide sequence ID" value="XM_025520804.1"/>
</dbReference>
<dbReference type="InterPro" id="IPR001849">
    <property type="entry name" value="PH_domain"/>
</dbReference>
<dbReference type="PANTHER" id="PTHR22902">
    <property type="entry name" value="SESQUIPEDALIAN"/>
    <property type="match status" value="1"/>
</dbReference>
<feature type="region of interest" description="Disordered" evidence="4">
    <location>
        <begin position="1005"/>
        <end position="1059"/>
    </location>
</feature>
<dbReference type="Gene3D" id="1.10.150.50">
    <property type="entry name" value="Transcription Factor, Ets-1"/>
    <property type="match status" value="1"/>
</dbReference>
<feature type="compositionally biased region" description="Polar residues" evidence="4">
    <location>
        <begin position="652"/>
        <end position="667"/>
    </location>
</feature>
<dbReference type="InParanoid" id="A0A316YYJ9"/>
<feature type="compositionally biased region" description="Polar residues" evidence="4">
    <location>
        <begin position="784"/>
        <end position="793"/>
    </location>
</feature>
<feature type="compositionally biased region" description="Polar residues" evidence="4">
    <location>
        <begin position="521"/>
        <end position="543"/>
    </location>
</feature>
<evidence type="ECO:0000256" key="3">
    <source>
        <dbReference type="PROSITE-ProRule" id="PRU00192"/>
    </source>
</evidence>
<dbReference type="InterPro" id="IPR013761">
    <property type="entry name" value="SAM/pointed_sf"/>
</dbReference>
<dbReference type="Gene3D" id="2.30.29.30">
    <property type="entry name" value="Pleckstrin-homology domain (PH domain)/Phosphotyrosine-binding domain (PTB)"/>
    <property type="match status" value="1"/>
</dbReference>
<dbReference type="PROSITE" id="PS50105">
    <property type="entry name" value="SAM_DOMAIN"/>
    <property type="match status" value="1"/>
</dbReference>
<feature type="region of interest" description="Disordered" evidence="4">
    <location>
        <begin position="628"/>
        <end position="882"/>
    </location>
</feature>
<feature type="region of interest" description="Disordered" evidence="4">
    <location>
        <begin position="65"/>
        <end position="443"/>
    </location>
</feature>
<dbReference type="PANTHER" id="PTHR22902:SF27">
    <property type="entry name" value="PLECKSTRIN HOMOLOGY DOMAIN-CONTAINING FAMILY A MEMBER 3"/>
    <property type="match status" value="1"/>
</dbReference>
<dbReference type="CDD" id="cd13316">
    <property type="entry name" value="PH_Boi"/>
    <property type="match status" value="1"/>
</dbReference>
<dbReference type="GO" id="GO:0001881">
    <property type="term" value="P:receptor recycling"/>
    <property type="evidence" value="ECO:0007669"/>
    <property type="project" value="TreeGrafter"/>
</dbReference>
<organism evidence="8 9">
    <name type="scientific">Acaromyces ingoldii</name>
    <dbReference type="NCBI Taxonomy" id="215250"/>
    <lineage>
        <taxon>Eukaryota</taxon>
        <taxon>Fungi</taxon>
        <taxon>Dikarya</taxon>
        <taxon>Basidiomycota</taxon>
        <taxon>Ustilaginomycotina</taxon>
        <taxon>Exobasidiomycetes</taxon>
        <taxon>Exobasidiales</taxon>
        <taxon>Cryptobasidiaceae</taxon>
        <taxon>Acaromyces</taxon>
    </lineage>
</organism>
<dbReference type="FunCoup" id="A0A316YYJ9">
    <property type="interactions" value="42"/>
</dbReference>
<feature type="compositionally biased region" description="Basic and acidic residues" evidence="4">
    <location>
        <begin position="198"/>
        <end position="215"/>
    </location>
</feature>
<dbReference type="InterPro" id="IPR011993">
    <property type="entry name" value="PH-like_dom_sf"/>
</dbReference>
<dbReference type="InterPro" id="IPR036028">
    <property type="entry name" value="SH3-like_dom_sf"/>
</dbReference>
<feature type="compositionally biased region" description="Gly residues" evidence="4">
    <location>
        <begin position="831"/>
        <end position="845"/>
    </location>
</feature>
<evidence type="ECO:0008006" key="10">
    <source>
        <dbReference type="Google" id="ProtNLM"/>
    </source>
</evidence>